<protein>
    <submittedName>
        <fullName evidence="1">Uncharacterized protein</fullName>
    </submittedName>
</protein>
<dbReference type="Proteomes" id="UP000011134">
    <property type="component" value="Unassembled WGS sequence"/>
</dbReference>
<name>L8JBP9_9GAMM</name>
<reference evidence="1 2" key="1">
    <citation type="submission" date="2012-12" db="EMBL/GenBank/DDBJ databases">
        <title>Genome Assembly of Photobacterium sp. AK15.</title>
        <authorList>
            <person name="Khatri I."/>
            <person name="Vaidya B."/>
            <person name="Srinivas T.N.R."/>
            <person name="Subramanian S."/>
            <person name="Pinnaka A."/>
        </authorList>
    </citation>
    <scope>NUCLEOTIDE SEQUENCE [LARGE SCALE GENOMIC DNA]</scope>
    <source>
        <strain evidence="1 2">AK15</strain>
    </source>
</reference>
<keyword evidence="2" id="KW-1185">Reference proteome</keyword>
<sequence>MKFIATLNKDQSTISLQNKVNSLFDVTIFAIMSDKSHLFI</sequence>
<organism evidence="1 2">
    <name type="scientific">Photobacterium marinum</name>
    <dbReference type="NCBI Taxonomy" id="1056511"/>
    <lineage>
        <taxon>Bacteria</taxon>
        <taxon>Pseudomonadati</taxon>
        <taxon>Pseudomonadota</taxon>
        <taxon>Gammaproteobacteria</taxon>
        <taxon>Vibrionales</taxon>
        <taxon>Vibrionaceae</taxon>
        <taxon>Photobacterium</taxon>
    </lineage>
</organism>
<gene>
    <name evidence="1" type="ORF">C942_00783</name>
</gene>
<comment type="caution">
    <text evidence="1">The sequence shown here is derived from an EMBL/GenBank/DDBJ whole genome shotgun (WGS) entry which is preliminary data.</text>
</comment>
<dbReference type="EMBL" id="AMZO01000016">
    <property type="protein sequence ID" value="ELR65698.1"/>
    <property type="molecule type" value="Genomic_DNA"/>
</dbReference>
<accession>L8JBP9</accession>
<dbReference type="PATRIC" id="fig|1056511.3.peg.2275"/>
<proteinExistence type="predicted"/>
<dbReference type="AlphaFoldDB" id="L8JBP9"/>
<evidence type="ECO:0000313" key="1">
    <source>
        <dbReference type="EMBL" id="ELR65698.1"/>
    </source>
</evidence>
<evidence type="ECO:0000313" key="2">
    <source>
        <dbReference type="Proteomes" id="UP000011134"/>
    </source>
</evidence>